<feature type="non-terminal residue" evidence="1">
    <location>
        <position position="129"/>
    </location>
</feature>
<name>A0A5A7QCK7_STRAF</name>
<dbReference type="OrthoDB" id="1194568at2759"/>
<accession>A0A5A7QCK7</accession>
<dbReference type="EMBL" id="BKCP01006515">
    <property type="protein sequence ID" value="GER42930.1"/>
    <property type="molecule type" value="Genomic_DNA"/>
</dbReference>
<keyword evidence="2" id="KW-1185">Reference proteome</keyword>
<feature type="non-terminal residue" evidence="1">
    <location>
        <position position="1"/>
    </location>
</feature>
<organism evidence="1 2">
    <name type="scientific">Striga asiatica</name>
    <name type="common">Asiatic witchweed</name>
    <name type="synonym">Buchnera asiatica</name>
    <dbReference type="NCBI Taxonomy" id="4170"/>
    <lineage>
        <taxon>Eukaryota</taxon>
        <taxon>Viridiplantae</taxon>
        <taxon>Streptophyta</taxon>
        <taxon>Embryophyta</taxon>
        <taxon>Tracheophyta</taxon>
        <taxon>Spermatophyta</taxon>
        <taxon>Magnoliopsida</taxon>
        <taxon>eudicotyledons</taxon>
        <taxon>Gunneridae</taxon>
        <taxon>Pentapetalae</taxon>
        <taxon>asterids</taxon>
        <taxon>lamiids</taxon>
        <taxon>Lamiales</taxon>
        <taxon>Orobanchaceae</taxon>
        <taxon>Buchnereae</taxon>
        <taxon>Striga</taxon>
    </lineage>
</organism>
<dbReference type="Proteomes" id="UP000325081">
    <property type="component" value="Unassembled WGS sequence"/>
</dbReference>
<proteinExistence type="predicted"/>
<gene>
    <name evidence="1" type="ORF">STAS_19757</name>
</gene>
<reference evidence="2" key="1">
    <citation type="journal article" date="2019" name="Curr. Biol.">
        <title>Genome Sequence of Striga asiatica Provides Insight into the Evolution of Plant Parasitism.</title>
        <authorList>
            <person name="Yoshida S."/>
            <person name="Kim S."/>
            <person name="Wafula E.K."/>
            <person name="Tanskanen J."/>
            <person name="Kim Y.M."/>
            <person name="Honaas L."/>
            <person name="Yang Z."/>
            <person name="Spallek T."/>
            <person name="Conn C.E."/>
            <person name="Ichihashi Y."/>
            <person name="Cheong K."/>
            <person name="Cui S."/>
            <person name="Der J.P."/>
            <person name="Gundlach H."/>
            <person name="Jiao Y."/>
            <person name="Hori C."/>
            <person name="Ishida J.K."/>
            <person name="Kasahara H."/>
            <person name="Kiba T."/>
            <person name="Kim M.S."/>
            <person name="Koo N."/>
            <person name="Laohavisit A."/>
            <person name="Lee Y.H."/>
            <person name="Lumba S."/>
            <person name="McCourt P."/>
            <person name="Mortimer J.C."/>
            <person name="Mutuku J.M."/>
            <person name="Nomura T."/>
            <person name="Sasaki-Sekimoto Y."/>
            <person name="Seto Y."/>
            <person name="Wang Y."/>
            <person name="Wakatake T."/>
            <person name="Sakakibara H."/>
            <person name="Demura T."/>
            <person name="Yamaguchi S."/>
            <person name="Yoneyama K."/>
            <person name="Manabe R.I."/>
            <person name="Nelson D.C."/>
            <person name="Schulman A.H."/>
            <person name="Timko M.P."/>
            <person name="dePamphilis C.W."/>
            <person name="Choi D."/>
            <person name="Shirasu K."/>
        </authorList>
    </citation>
    <scope>NUCLEOTIDE SEQUENCE [LARGE SCALE GENOMIC DNA]</scope>
    <source>
        <strain evidence="2">cv. UVA1</strain>
    </source>
</reference>
<protein>
    <submittedName>
        <fullName evidence="1">Tumor protein p63-regulated gene 1 protein</fullName>
    </submittedName>
</protein>
<comment type="caution">
    <text evidence="1">The sequence shown here is derived from an EMBL/GenBank/DDBJ whole genome shotgun (WGS) entry which is preliminary data.</text>
</comment>
<evidence type="ECO:0000313" key="1">
    <source>
        <dbReference type="EMBL" id="GER42930.1"/>
    </source>
</evidence>
<dbReference type="AlphaFoldDB" id="A0A5A7QCK7"/>
<sequence length="129" mass="14688">AFEKCQKLNYIKTINTIKIFFGSVVRSTLLATRNPCGQELPKKNYNIHPNTTMRCRLTITVHETGNKNALIYGFDAEKIISLNGIQLYEAVHNKVIDLRLPQPFILQTHSRNTMLLVSSSTINQITRLS</sequence>
<evidence type="ECO:0000313" key="2">
    <source>
        <dbReference type="Proteomes" id="UP000325081"/>
    </source>
</evidence>